<reference evidence="1 2" key="1">
    <citation type="submission" date="2016-04" db="EMBL/GenBank/DDBJ databases">
        <title>Genome analyses suggest a sexual origin of heterokaryosis in a supposedly ancient asexual fungus.</title>
        <authorList>
            <person name="Ropars J."/>
            <person name="Sedzielewska K."/>
            <person name="Noel J."/>
            <person name="Charron P."/>
            <person name="Farinelli L."/>
            <person name="Marton T."/>
            <person name="Kruger M."/>
            <person name="Pelin A."/>
            <person name="Brachmann A."/>
            <person name="Corradi N."/>
        </authorList>
    </citation>
    <scope>NUCLEOTIDE SEQUENCE [LARGE SCALE GENOMIC DNA]</scope>
    <source>
        <strain evidence="1 2">A5</strain>
    </source>
</reference>
<sequence length="129" mass="14755">FKGGNQDPVEWIEAFSRACIANRVSEERAIVLVASYLKGTALTWYNRETIEEYIAAITELWKRVDPTDRRMELDKIHEFIEGLRPEFVVPVQSAMPQTVEEAMEKAQALETAFSMGMDLSVYSMMPGYL</sequence>
<proteinExistence type="predicted"/>
<feature type="non-terminal residue" evidence="1">
    <location>
        <position position="1"/>
    </location>
</feature>
<protein>
    <recommendedName>
        <fullName evidence="3">Retrotransposon gag domain-containing protein</fullName>
    </recommendedName>
</protein>
<dbReference type="VEuPathDB" id="FungiDB:RhiirA1_473708"/>
<name>A0A2N0PA67_9GLOM</name>
<dbReference type="VEuPathDB" id="FungiDB:FUN_000736"/>
<dbReference type="AlphaFoldDB" id="A0A2N0PA67"/>
<dbReference type="Proteomes" id="UP000232722">
    <property type="component" value="Unassembled WGS sequence"/>
</dbReference>
<dbReference type="VEuPathDB" id="FungiDB:RhiirA1_500421"/>
<accession>A0A2N0PA67</accession>
<gene>
    <name evidence="1" type="ORF">RhiirA5_423366</name>
</gene>
<evidence type="ECO:0000313" key="1">
    <source>
        <dbReference type="EMBL" id="PKC03715.1"/>
    </source>
</evidence>
<dbReference type="EMBL" id="LLXJ01001137">
    <property type="protein sequence ID" value="PKC03715.1"/>
    <property type="molecule type" value="Genomic_DNA"/>
</dbReference>
<evidence type="ECO:0000313" key="2">
    <source>
        <dbReference type="Proteomes" id="UP000232722"/>
    </source>
</evidence>
<evidence type="ECO:0008006" key="3">
    <source>
        <dbReference type="Google" id="ProtNLM"/>
    </source>
</evidence>
<reference evidence="1 2" key="2">
    <citation type="submission" date="2017-09" db="EMBL/GenBank/DDBJ databases">
        <title>Extensive intraspecific genome diversity in a model arbuscular mycorrhizal fungus.</title>
        <authorList>
            <person name="Chen E.C."/>
            <person name="Morin E."/>
            <person name="Beaudet D."/>
            <person name="Noel J."/>
            <person name="Ndikumana S."/>
            <person name="Charron P."/>
            <person name="St-Onge C."/>
            <person name="Giorgi J."/>
            <person name="Grigoriev I.V."/>
            <person name="Roux C."/>
            <person name="Martin F.M."/>
            <person name="Corradi N."/>
        </authorList>
    </citation>
    <scope>NUCLEOTIDE SEQUENCE [LARGE SCALE GENOMIC DNA]</scope>
    <source>
        <strain evidence="1 2">A5</strain>
    </source>
</reference>
<comment type="caution">
    <text evidence="1">The sequence shown here is derived from an EMBL/GenBank/DDBJ whole genome shotgun (WGS) entry which is preliminary data.</text>
</comment>
<organism evidence="1 2">
    <name type="scientific">Rhizophagus irregularis</name>
    <dbReference type="NCBI Taxonomy" id="588596"/>
    <lineage>
        <taxon>Eukaryota</taxon>
        <taxon>Fungi</taxon>
        <taxon>Fungi incertae sedis</taxon>
        <taxon>Mucoromycota</taxon>
        <taxon>Glomeromycotina</taxon>
        <taxon>Glomeromycetes</taxon>
        <taxon>Glomerales</taxon>
        <taxon>Glomeraceae</taxon>
        <taxon>Rhizophagus</taxon>
    </lineage>
</organism>